<keyword evidence="3" id="KW-1185">Reference proteome</keyword>
<dbReference type="RefSeq" id="WP_377064491.1">
    <property type="nucleotide sequence ID" value="NZ_JBHSJJ010000005.1"/>
</dbReference>
<keyword evidence="1" id="KW-0812">Transmembrane</keyword>
<organism evidence="2 3">
    <name type="scientific">Negadavirga shengliensis</name>
    <dbReference type="NCBI Taxonomy" id="1389218"/>
    <lineage>
        <taxon>Bacteria</taxon>
        <taxon>Pseudomonadati</taxon>
        <taxon>Bacteroidota</taxon>
        <taxon>Cytophagia</taxon>
        <taxon>Cytophagales</taxon>
        <taxon>Cyclobacteriaceae</taxon>
        <taxon>Negadavirga</taxon>
    </lineage>
</organism>
<gene>
    <name evidence="2" type="ORF">ACFPFU_11205</name>
</gene>
<evidence type="ECO:0000313" key="3">
    <source>
        <dbReference type="Proteomes" id="UP001595818"/>
    </source>
</evidence>
<accession>A0ABV9T0P1</accession>
<proteinExistence type="predicted"/>
<dbReference type="InterPro" id="IPR009937">
    <property type="entry name" value="Phage_holin_3_6"/>
</dbReference>
<evidence type="ECO:0000256" key="1">
    <source>
        <dbReference type="SAM" id="Phobius"/>
    </source>
</evidence>
<dbReference type="Pfam" id="PF07332">
    <property type="entry name" value="Phage_holin_3_6"/>
    <property type="match status" value="1"/>
</dbReference>
<comment type="caution">
    <text evidence="2">The sequence shown here is derived from an EMBL/GenBank/DDBJ whole genome shotgun (WGS) entry which is preliminary data.</text>
</comment>
<feature type="transmembrane region" description="Helical" evidence="1">
    <location>
        <begin position="33"/>
        <end position="62"/>
    </location>
</feature>
<keyword evidence="1" id="KW-0472">Membrane</keyword>
<feature type="transmembrane region" description="Helical" evidence="1">
    <location>
        <begin position="68"/>
        <end position="90"/>
    </location>
</feature>
<dbReference type="EMBL" id="JBHSJJ010000005">
    <property type="protein sequence ID" value="MFC4872260.1"/>
    <property type="molecule type" value="Genomic_DNA"/>
</dbReference>
<evidence type="ECO:0000313" key="2">
    <source>
        <dbReference type="EMBL" id="MFC4872260.1"/>
    </source>
</evidence>
<keyword evidence="1" id="KW-1133">Transmembrane helix</keyword>
<protein>
    <submittedName>
        <fullName evidence="2">Phage holin family protein</fullName>
    </submittedName>
</protein>
<sequence length="115" mass="13076">MISISEVVTTIKKLIEIRFEILKNEIQDELGIIVARVVVLVSMVLASLFILLFCSISLAFYLGELYASPYLGFLMVAAIYLLILLILYIIRNSSVLQVNLKNSLASFVFLFKKRR</sequence>
<reference evidence="3" key="1">
    <citation type="journal article" date="2019" name="Int. J. Syst. Evol. Microbiol.">
        <title>The Global Catalogue of Microorganisms (GCM) 10K type strain sequencing project: providing services to taxonomists for standard genome sequencing and annotation.</title>
        <authorList>
            <consortium name="The Broad Institute Genomics Platform"/>
            <consortium name="The Broad Institute Genome Sequencing Center for Infectious Disease"/>
            <person name="Wu L."/>
            <person name="Ma J."/>
        </authorList>
    </citation>
    <scope>NUCLEOTIDE SEQUENCE [LARGE SCALE GENOMIC DNA]</scope>
    <source>
        <strain evidence="3">CGMCC 4.7466</strain>
    </source>
</reference>
<dbReference type="Proteomes" id="UP001595818">
    <property type="component" value="Unassembled WGS sequence"/>
</dbReference>
<name>A0ABV9T0P1_9BACT</name>